<gene>
    <name evidence="3" type="ORF">AFK71_12590</name>
</gene>
<dbReference type="SUPFAM" id="SSF53187">
    <property type="entry name" value="Zn-dependent exopeptidases"/>
    <property type="match status" value="1"/>
</dbReference>
<dbReference type="NCBIfam" id="TIGR01891">
    <property type="entry name" value="amidohydrolases"/>
    <property type="match status" value="1"/>
</dbReference>
<keyword evidence="1" id="KW-0479">Metal-binding</keyword>
<organism evidence="3 4">
    <name type="scientific">Virgibacillus pantothenticus</name>
    <dbReference type="NCBI Taxonomy" id="1473"/>
    <lineage>
        <taxon>Bacteria</taxon>
        <taxon>Bacillati</taxon>
        <taxon>Bacillota</taxon>
        <taxon>Bacilli</taxon>
        <taxon>Bacillales</taxon>
        <taxon>Bacillaceae</taxon>
        <taxon>Virgibacillus</taxon>
    </lineage>
</organism>
<dbReference type="RefSeq" id="WP_050351869.1">
    <property type="nucleotide sequence ID" value="NZ_CP073011.1"/>
</dbReference>
<dbReference type="GO" id="GO:0071713">
    <property type="term" value="F:para-aminobenzoyl-glutamate hydrolase activity"/>
    <property type="evidence" value="ECO:0007669"/>
    <property type="project" value="TreeGrafter"/>
</dbReference>
<dbReference type="InterPro" id="IPR052030">
    <property type="entry name" value="Peptidase_M20/M20A_hydrolases"/>
</dbReference>
<dbReference type="GeneID" id="66872437"/>
<dbReference type="GO" id="GO:0046657">
    <property type="term" value="P:folic acid catabolic process"/>
    <property type="evidence" value="ECO:0007669"/>
    <property type="project" value="TreeGrafter"/>
</dbReference>
<dbReference type="GO" id="GO:0046872">
    <property type="term" value="F:metal ion binding"/>
    <property type="evidence" value="ECO:0007669"/>
    <property type="project" value="UniProtKB-KW"/>
</dbReference>
<evidence type="ECO:0000313" key="4">
    <source>
        <dbReference type="Proteomes" id="UP000036780"/>
    </source>
</evidence>
<dbReference type="AlphaFoldDB" id="A0A0L0QL95"/>
<dbReference type="InterPro" id="IPR036264">
    <property type="entry name" value="Bact_exopeptidase_dim_dom"/>
</dbReference>
<protein>
    <submittedName>
        <fullName evidence="3">Peptidase M20</fullName>
    </submittedName>
</protein>
<evidence type="ECO:0000256" key="1">
    <source>
        <dbReference type="PIRSR" id="PIRSR005962-1"/>
    </source>
</evidence>
<dbReference type="GO" id="GO:0005737">
    <property type="term" value="C:cytoplasm"/>
    <property type="evidence" value="ECO:0007669"/>
    <property type="project" value="TreeGrafter"/>
</dbReference>
<evidence type="ECO:0000259" key="2">
    <source>
        <dbReference type="Pfam" id="PF07687"/>
    </source>
</evidence>
<feature type="binding site" evidence="1">
    <location>
        <position position="202"/>
    </location>
    <ligand>
        <name>Mn(2+)</name>
        <dbReference type="ChEBI" id="CHEBI:29035"/>
        <label>2</label>
    </ligand>
</feature>
<dbReference type="Gene3D" id="3.30.70.360">
    <property type="match status" value="1"/>
</dbReference>
<dbReference type="PATRIC" id="fig|1473.5.peg.1092"/>
<dbReference type="InterPro" id="IPR002933">
    <property type="entry name" value="Peptidase_M20"/>
</dbReference>
<feature type="binding site" evidence="1">
    <location>
        <position position="144"/>
    </location>
    <ligand>
        <name>Mn(2+)</name>
        <dbReference type="ChEBI" id="CHEBI:29035"/>
        <label>2</label>
    </ligand>
</feature>
<accession>A0A0L0QL95</accession>
<dbReference type="EMBL" id="LGTO01000007">
    <property type="protein sequence ID" value="KNE19341.1"/>
    <property type="molecule type" value="Genomic_DNA"/>
</dbReference>
<reference evidence="4" key="1">
    <citation type="submission" date="2015-07" db="EMBL/GenBank/DDBJ databases">
        <title>Fjat-10053 dsm26.</title>
        <authorList>
            <person name="Liu B."/>
            <person name="Wang J."/>
            <person name="Zhu Y."/>
            <person name="Liu G."/>
            <person name="Chen Q."/>
            <person name="Chen Z."/>
            <person name="Lan J."/>
            <person name="Che J."/>
            <person name="Ge C."/>
            <person name="Shi H."/>
            <person name="Pan Z."/>
            <person name="Liu X."/>
        </authorList>
    </citation>
    <scope>NUCLEOTIDE SEQUENCE [LARGE SCALE GENOMIC DNA]</scope>
    <source>
        <strain evidence="4">DSM 26</strain>
    </source>
</reference>
<dbReference type="Proteomes" id="UP000036780">
    <property type="component" value="Unassembled WGS sequence"/>
</dbReference>
<proteinExistence type="predicted"/>
<dbReference type="InterPro" id="IPR017439">
    <property type="entry name" value="Amidohydrolase"/>
</dbReference>
<feature type="binding site" evidence="1">
    <location>
        <position position="178"/>
    </location>
    <ligand>
        <name>Mn(2+)</name>
        <dbReference type="ChEBI" id="CHEBI:29035"/>
        <label>2</label>
    </ligand>
</feature>
<comment type="cofactor">
    <cofactor evidence="1">
        <name>Mn(2+)</name>
        <dbReference type="ChEBI" id="CHEBI:29035"/>
    </cofactor>
    <text evidence="1">The Mn(2+) ion enhances activity.</text>
</comment>
<dbReference type="InterPro" id="IPR011650">
    <property type="entry name" value="Peptidase_M20_dimer"/>
</dbReference>
<feature type="binding site" evidence="1">
    <location>
        <position position="142"/>
    </location>
    <ligand>
        <name>Mn(2+)</name>
        <dbReference type="ChEBI" id="CHEBI:29035"/>
        <label>2</label>
    </ligand>
</feature>
<dbReference type="GO" id="GO:0016805">
    <property type="term" value="F:dipeptidase activity"/>
    <property type="evidence" value="ECO:0007669"/>
    <property type="project" value="TreeGrafter"/>
</dbReference>
<evidence type="ECO:0000313" key="3">
    <source>
        <dbReference type="EMBL" id="KNE19341.1"/>
    </source>
</evidence>
<dbReference type="PANTHER" id="PTHR30575">
    <property type="entry name" value="PEPTIDASE M20"/>
    <property type="match status" value="1"/>
</dbReference>
<feature type="domain" description="Peptidase M20 dimerisation" evidence="2">
    <location>
        <begin position="226"/>
        <end position="315"/>
    </location>
</feature>
<dbReference type="SUPFAM" id="SSF55031">
    <property type="entry name" value="Bacterial exopeptidase dimerisation domain"/>
    <property type="match status" value="1"/>
</dbReference>
<dbReference type="Pfam" id="PF07687">
    <property type="entry name" value="M20_dimer"/>
    <property type="match status" value="1"/>
</dbReference>
<sequence>MTVELKEKLSNWRRDLHQHPETGFLEIRTASIVASVLSELGFTLEMGKEVMSEKHCMGKPDEKVTAEHYAWALDNGANKAFVETFKEGYTGIVATLKTNIPGPTIAYRFDMDALDIYESDADDHVPVKEGFRSQVDGKMHACGHDAHTAIGLGLATCIAGEKENLCGTIKLIFQPAEEGTRGAKSMVEANVVTDVDYFIASHIGTGVPHGHFLAANNGFLATSKLDVCFRGTAAHAGGSPEQGKNALLAAAAAVLNIHAISRHSQGVSRVNVGELHAGSGRNIIANHATMKVETRGEHAAINQYMKEQVKSIVAGAAKMYQVDYEIKTVGEAINCTCSEELARTLYECANASPDIIHAELQNDAGAGSEDATYFMEAVQKNGGLATYCIFGTELAAGHHNEKFDIHEATLLSAVQILYKSVYKLLAEAGC</sequence>
<comment type="caution">
    <text evidence="3">The sequence shown here is derived from an EMBL/GenBank/DDBJ whole genome shotgun (WGS) entry which is preliminary data.</text>
</comment>
<keyword evidence="4" id="KW-1185">Reference proteome</keyword>
<dbReference type="OrthoDB" id="9776731at2"/>
<keyword evidence="1" id="KW-0464">Manganese</keyword>
<dbReference type="Gene3D" id="3.40.630.10">
    <property type="entry name" value="Zn peptidases"/>
    <property type="match status" value="1"/>
</dbReference>
<dbReference type="PIRSF" id="PIRSF005962">
    <property type="entry name" value="Pept_M20D_amidohydro"/>
    <property type="match status" value="1"/>
</dbReference>
<feature type="binding site" evidence="1">
    <location>
        <position position="399"/>
    </location>
    <ligand>
        <name>Mn(2+)</name>
        <dbReference type="ChEBI" id="CHEBI:29035"/>
        <label>2</label>
    </ligand>
</feature>
<dbReference type="Pfam" id="PF01546">
    <property type="entry name" value="Peptidase_M20"/>
    <property type="match status" value="1"/>
</dbReference>
<name>A0A0L0QL95_VIRPA</name>
<dbReference type="PANTHER" id="PTHR30575:SF3">
    <property type="entry name" value="PEPTIDASE M20 DIMERISATION DOMAIN-CONTAINING PROTEIN"/>
    <property type="match status" value="1"/>
</dbReference>